<gene>
    <name evidence="2" type="ORF">BFF78_08095</name>
</gene>
<dbReference type="RefSeq" id="WP_069777655.1">
    <property type="nucleotide sequence ID" value="NZ_CP017248.1"/>
</dbReference>
<accession>A0A1D7Y5W3</accession>
<keyword evidence="1" id="KW-1133">Transmembrane helix</keyword>
<feature type="transmembrane region" description="Helical" evidence="1">
    <location>
        <begin position="15"/>
        <end position="35"/>
    </location>
</feature>
<proteinExistence type="predicted"/>
<protein>
    <submittedName>
        <fullName evidence="2">Uncharacterized protein</fullName>
    </submittedName>
</protein>
<keyword evidence="1" id="KW-0472">Membrane</keyword>
<evidence type="ECO:0000256" key="1">
    <source>
        <dbReference type="SAM" id="Phobius"/>
    </source>
</evidence>
<keyword evidence="1" id="KW-0812">Transmembrane</keyword>
<evidence type="ECO:0000313" key="2">
    <source>
        <dbReference type="EMBL" id="AOR31007.1"/>
    </source>
</evidence>
<evidence type="ECO:0000313" key="3">
    <source>
        <dbReference type="Proteomes" id="UP000094960"/>
    </source>
</evidence>
<dbReference type="EMBL" id="CP017248">
    <property type="protein sequence ID" value="AOR31007.1"/>
    <property type="molecule type" value="Genomic_DNA"/>
</dbReference>
<name>A0A1D7Y5W3_9ACTN</name>
<organism evidence="2 3">
    <name type="scientific">Streptomyces fodineus</name>
    <dbReference type="NCBI Taxonomy" id="1904616"/>
    <lineage>
        <taxon>Bacteria</taxon>
        <taxon>Bacillati</taxon>
        <taxon>Actinomycetota</taxon>
        <taxon>Actinomycetes</taxon>
        <taxon>Kitasatosporales</taxon>
        <taxon>Streptomycetaceae</taxon>
        <taxon>Streptomyces</taxon>
    </lineage>
</organism>
<dbReference type="AlphaFoldDB" id="A0A1D7Y5W3"/>
<dbReference type="KEGG" id="spun:BFF78_08095"/>
<keyword evidence="3" id="KW-1185">Reference proteome</keyword>
<dbReference type="Proteomes" id="UP000094960">
    <property type="component" value="Chromosome"/>
</dbReference>
<reference evidence="3" key="1">
    <citation type="submission" date="2016-09" db="EMBL/GenBank/DDBJ databases">
        <title>Streptomyces puniciscabiei strain:TW1S1 Genome sequencing and assembly.</title>
        <authorList>
            <person name="Kim M.-K."/>
            <person name="Kim S.B."/>
        </authorList>
    </citation>
    <scope>NUCLEOTIDE SEQUENCE [LARGE SCALE GENOMIC DNA]</scope>
    <source>
        <strain evidence="3">TW1S1</strain>
    </source>
</reference>
<sequence length="63" mass="6563">MADDLAVPTPGPGGIRVLVTLAAILAFCVGGFFLLPAGRTLIERPWYSAGSDTMVGAGQCRQR</sequence>